<protein>
    <submittedName>
        <fullName evidence="1">Uncharacterized protein</fullName>
    </submittedName>
</protein>
<dbReference type="RefSeq" id="WP_273638540.1">
    <property type="nucleotide sequence ID" value="NZ_JAQQXP010000001.1"/>
</dbReference>
<dbReference type="Proteomes" id="UP001218788">
    <property type="component" value="Unassembled WGS sequence"/>
</dbReference>
<reference evidence="1 2" key="1">
    <citation type="submission" date="2022-10" db="EMBL/GenBank/DDBJ databases">
        <title>Alteromonas sp. chi3 Genome sequencing.</title>
        <authorList>
            <person name="Park S."/>
        </authorList>
    </citation>
    <scope>NUCLEOTIDE SEQUENCE [LARGE SCALE GENOMIC DNA]</scope>
    <source>
        <strain evidence="2">chi3</strain>
    </source>
</reference>
<sequence>MFRSVVLIIEISILVVVLQLPFVQSLFADVQVSLSDWMTEIAMREERAQLADIKKGIAAQYSAMRPYQQEYVDSVLSTRAQTMYFYHAYCINNDINPYVYGATLASMCTEIDSSAILGSGQKDA</sequence>
<comment type="caution">
    <text evidence="1">The sequence shown here is derived from an EMBL/GenBank/DDBJ whole genome shotgun (WGS) entry which is preliminary data.</text>
</comment>
<dbReference type="EMBL" id="JAQQXP010000001">
    <property type="protein sequence ID" value="MDC8829962.1"/>
    <property type="molecule type" value="Genomic_DNA"/>
</dbReference>
<keyword evidence="2" id="KW-1185">Reference proteome</keyword>
<accession>A0ABT5KYW8</accession>
<evidence type="ECO:0000313" key="1">
    <source>
        <dbReference type="EMBL" id="MDC8829962.1"/>
    </source>
</evidence>
<evidence type="ECO:0000313" key="2">
    <source>
        <dbReference type="Proteomes" id="UP001218788"/>
    </source>
</evidence>
<gene>
    <name evidence="1" type="ORF">OIK42_04200</name>
</gene>
<name>A0ABT5KYW8_9ALTE</name>
<proteinExistence type="predicted"/>
<organism evidence="1 2">
    <name type="scientific">Alteromonas gilva</name>
    <dbReference type="NCBI Taxonomy" id="2987522"/>
    <lineage>
        <taxon>Bacteria</taxon>
        <taxon>Pseudomonadati</taxon>
        <taxon>Pseudomonadota</taxon>
        <taxon>Gammaproteobacteria</taxon>
        <taxon>Alteromonadales</taxon>
        <taxon>Alteromonadaceae</taxon>
        <taxon>Alteromonas/Salinimonas group</taxon>
        <taxon>Alteromonas</taxon>
    </lineage>
</organism>